<proteinExistence type="predicted"/>
<keyword evidence="2" id="KW-0238">DNA-binding</keyword>
<protein>
    <submittedName>
        <fullName evidence="2">DNA-binding protein</fullName>
    </submittedName>
</protein>
<name>A0A3S9PZA0_9ACTO</name>
<dbReference type="PROSITE" id="PS51257">
    <property type="entry name" value="PROKAR_LIPOPROTEIN"/>
    <property type="match status" value="1"/>
</dbReference>
<dbReference type="GO" id="GO:0003677">
    <property type="term" value="F:DNA binding"/>
    <property type="evidence" value="ECO:0007669"/>
    <property type="project" value="UniProtKB-KW"/>
</dbReference>
<feature type="domain" description="Helix-turn-helix" evidence="1">
    <location>
        <begin position="24"/>
        <end position="62"/>
    </location>
</feature>
<dbReference type="KEGG" id="flh:EJ997_10510"/>
<evidence type="ECO:0000313" key="3">
    <source>
        <dbReference type="Proteomes" id="UP000280344"/>
    </source>
</evidence>
<accession>A0A3S9PZA0</accession>
<dbReference type="InterPro" id="IPR041657">
    <property type="entry name" value="HTH_17"/>
</dbReference>
<evidence type="ECO:0000259" key="1">
    <source>
        <dbReference type="Pfam" id="PF12728"/>
    </source>
</evidence>
<dbReference type="InterPro" id="IPR010093">
    <property type="entry name" value="SinI_DNA-bd"/>
</dbReference>
<dbReference type="AlphaFoldDB" id="A0A3S9PZA0"/>
<dbReference type="EMBL" id="CP034593">
    <property type="protein sequence ID" value="AZQ77710.1"/>
    <property type="molecule type" value="Genomic_DNA"/>
</dbReference>
<evidence type="ECO:0000313" key="2">
    <source>
        <dbReference type="EMBL" id="AZQ77710.1"/>
    </source>
</evidence>
<sequence length="74" mass="8022">MKFERELMSTSTVEPTLPEFTSIQGAATLLACSTDTVRRMIYSGKLPHARLGRTIRIPLSALTLESLNGEGGAK</sequence>
<gene>
    <name evidence="2" type="ORF">EJ997_10510</name>
</gene>
<organism evidence="2 3">
    <name type="scientific">Flaviflexus ciconiae</name>
    <dbReference type="NCBI Taxonomy" id="2496867"/>
    <lineage>
        <taxon>Bacteria</taxon>
        <taxon>Bacillati</taxon>
        <taxon>Actinomycetota</taxon>
        <taxon>Actinomycetes</taxon>
        <taxon>Actinomycetales</taxon>
        <taxon>Actinomycetaceae</taxon>
        <taxon>Flaviflexus</taxon>
    </lineage>
</organism>
<keyword evidence="3" id="KW-1185">Reference proteome</keyword>
<dbReference type="Proteomes" id="UP000280344">
    <property type="component" value="Chromosome"/>
</dbReference>
<dbReference type="NCBIfam" id="TIGR01764">
    <property type="entry name" value="excise"/>
    <property type="match status" value="1"/>
</dbReference>
<dbReference type="OrthoDB" id="3389529at2"/>
<reference evidence="2 3" key="1">
    <citation type="submission" date="2018-12" db="EMBL/GenBank/DDBJ databases">
        <title>Complete genome sequence of Flaviflexus sp. H23T48.</title>
        <authorList>
            <person name="Bae J.-W."/>
            <person name="Lee J.-Y."/>
        </authorList>
    </citation>
    <scope>NUCLEOTIDE SEQUENCE [LARGE SCALE GENOMIC DNA]</scope>
    <source>
        <strain evidence="2 3">H23T48</strain>
    </source>
</reference>
<dbReference type="Pfam" id="PF12728">
    <property type="entry name" value="HTH_17"/>
    <property type="match status" value="1"/>
</dbReference>